<name>A0ABS9QQX6_9HYPH</name>
<sequence length="206" mass="21987">MADSDNSTTLPSVTRRAVLLGAAVAVAACDQAAVVGADGEAEPVSDPSLVVWRRWQLARQETERLCRKQQSLERRLLETVGIPQAGVPVLQARWDAADKACGYSDALHAEQGAADRMDALLGALCETPAKSLAGVAAKLDAVLKEAEPSEHDGEFPWPLIRSALDDLVIIAGKAAPGQTSFDDIRLRHPSESGEGARRWTERQANG</sequence>
<feature type="region of interest" description="Disordered" evidence="1">
    <location>
        <begin position="180"/>
        <end position="206"/>
    </location>
</feature>
<keyword evidence="3" id="KW-1185">Reference proteome</keyword>
<dbReference type="RefSeq" id="WP_239370602.1">
    <property type="nucleotide sequence ID" value="NZ_JAKREW010000071.1"/>
</dbReference>
<evidence type="ECO:0000256" key="1">
    <source>
        <dbReference type="SAM" id="MobiDB-lite"/>
    </source>
</evidence>
<reference evidence="2 3" key="1">
    <citation type="submission" date="2022-02" db="EMBL/GenBank/DDBJ databases">
        <title>Draft genome sequence of Mezorhizobium retamae strain IRAMC:0171 isolated from Retama raetam nodules.</title>
        <authorList>
            <person name="Bengaied R."/>
            <person name="Sbissi I."/>
            <person name="Huber K."/>
            <person name="Ghodbane F."/>
            <person name="Nouioui I."/>
            <person name="Tarhouni M."/>
            <person name="Gtari M."/>
        </authorList>
    </citation>
    <scope>NUCLEOTIDE SEQUENCE [LARGE SCALE GENOMIC DNA]</scope>
    <source>
        <strain evidence="2 3">IRAMC:0171</strain>
    </source>
</reference>
<feature type="compositionally biased region" description="Basic and acidic residues" evidence="1">
    <location>
        <begin position="182"/>
        <end position="206"/>
    </location>
</feature>
<evidence type="ECO:0000313" key="3">
    <source>
        <dbReference type="Proteomes" id="UP001201701"/>
    </source>
</evidence>
<dbReference type="Proteomes" id="UP001201701">
    <property type="component" value="Unassembled WGS sequence"/>
</dbReference>
<evidence type="ECO:0000313" key="2">
    <source>
        <dbReference type="EMBL" id="MCG7509106.1"/>
    </source>
</evidence>
<protein>
    <recommendedName>
        <fullName evidence="4">Lipoprotein</fullName>
    </recommendedName>
</protein>
<gene>
    <name evidence="2" type="ORF">L4923_29140</name>
</gene>
<evidence type="ECO:0008006" key="4">
    <source>
        <dbReference type="Google" id="ProtNLM"/>
    </source>
</evidence>
<comment type="caution">
    <text evidence="2">The sequence shown here is derived from an EMBL/GenBank/DDBJ whole genome shotgun (WGS) entry which is preliminary data.</text>
</comment>
<accession>A0ABS9QQX6</accession>
<organism evidence="2 3">
    <name type="scientific">Mesorhizobium retamae</name>
    <dbReference type="NCBI Taxonomy" id="2912854"/>
    <lineage>
        <taxon>Bacteria</taxon>
        <taxon>Pseudomonadati</taxon>
        <taxon>Pseudomonadota</taxon>
        <taxon>Alphaproteobacteria</taxon>
        <taxon>Hyphomicrobiales</taxon>
        <taxon>Phyllobacteriaceae</taxon>
        <taxon>Mesorhizobium</taxon>
    </lineage>
</organism>
<dbReference type="EMBL" id="JAKREW010000071">
    <property type="protein sequence ID" value="MCG7509106.1"/>
    <property type="molecule type" value="Genomic_DNA"/>
</dbReference>
<proteinExistence type="predicted"/>